<dbReference type="STRING" id="36849.OXPF_33170"/>
<reference evidence="8 9" key="1">
    <citation type="submission" date="2015-09" db="EMBL/GenBank/DDBJ databases">
        <title>Genome sequence of Oxobacter pfennigii DSM 3222.</title>
        <authorList>
            <person name="Poehlein A."/>
            <person name="Bengelsdorf F.R."/>
            <person name="Schiel-Bengelsdorf B."/>
            <person name="Duerre P."/>
            <person name="Daniel R."/>
        </authorList>
    </citation>
    <scope>NUCLEOTIDE SEQUENCE [LARGE SCALE GENOMIC DNA]</scope>
    <source>
        <strain evidence="8 9">DSM 3222</strain>
    </source>
</reference>
<feature type="domain" description="Tetrapyrrole methylase" evidence="7">
    <location>
        <begin position="3"/>
        <end position="202"/>
    </location>
</feature>
<accession>A0A0P8WXJ4</accession>
<dbReference type="InterPro" id="IPR014776">
    <property type="entry name" value="4pyrrole_Mease_sub2"/>
</dbReference>
<comment type="subcellular location">
    <subcellularLocation>
        <location evidence="6">Cytoplasm</location>
    </subcellularLocation>
</comment>
<evidence type="ECO:0000256" key="6">
    <source>
        <dbReference type="HAMAP-Rule" id="MF_01877"/>
    </source>
</evidence>
<comment type="caution">
    <text evidence="8">The sequence shown here is derived from an EMBL/GenBank/DDBJ whole genome shotgun (WGS) entry which is preliminary data.</text>
</comment>
<dbReference type="PANTHER" id="PTHR46111">
    <property type="entry name" value="RIBOSOMAL RNA SMALL SUBUNIT METHYLTRANSFERASE I"/>
    <property type="match status" value="1"/>
</dbReference>
<evidence type="ECO:0000313" key="9">
    <source>
        <dbReference type="Proteomes" id="UP000050326"/>
    </source>
</evidence>
<dbReference type="AlphaFoldDB" id="A0A0P8WXJ4"/>
<dbReference type="Proteomes" id="UP000050326">
    <property type="component" value="Unassembled WGS sequence"/>
</dbReference>
<dbReference type="OrthoDB" id="9809084at2"/>
<sequence length="278" mass="31791">MGKLYLCGTPIGNLEDLTLRVIRVLKEVDIIAAEDTRQSIKLLNHIETKKTMISYHEHNKKEMGPLLIQKLKEGLNIALVTDAGMPGISDPGEDLVRLCIHEGIEVEAIPGPTALITALVLSGFSTGKFIFEGFLPRENKGRKEVLETLKDEIRTVIIYEAPHRIKNTLKDLLECLGNRKVAICRELTKKFEEILRVSLKEALQVYDNKEPRGEYVIIIEGKDKKELIEEQQRHWQSMSIEEHIDIYIKKGFNKKDALKMAAKDRGISKRELYKYTIE</sequence>
<keyword evidence="3 6" id="KW-0489">Methyltransferase</keyword>
<dbReference type="InterPro" id="IPR014777">
    <property type="entry name" value="4pyrrole_Mease_sub1"/>
</dbReference>
<gene>
    <name evidence="6 8" type="primary">rsmI</name>
    <name evidence="8" type="ORF">OXPF_33170</name>
</gene>
<dbReference type="InterPro" id="IPR008189">
    <property type="entry name" value="rRNA_ssu_MeTfrase_I"/>
</dbReference>
<protein>
    <recommendedName>
        <fullName evidence="6">Ribosomal RNA small subunit methyltransferase I</fullName>
        <ecNumber evidence="6">2.1.1.198</ecNumber>
    </recommendedName>
    <alternativeName>
        <fullName evidence="6">16S rRNA 2'-O-ribose C1402 methyltransferase</fullName>
    </alternativeName>
    <alternativeName>
        <fullName evidence="6">rRNA (cytidine-2'-O-)-methyltransferase RsmI</fullName>
    </alternativeName>
</protein>
<evidence type="ECO:0000256" key="2">
    <source>
        <dbReference type="ARBA" id="ARBA00022552"/>
    </source>
</evidence>
<evidence type="ECO:0000259" key="7">
    <source>
        <dbReference type="Pfam" id="PF00590"/>
    </source>
</evidence>
<evidence type="ECO:0000256" key="1">
    <source>
        <dbReference type="ARBA" id="ARBA00022490"/>
    </source>
</evidence>
<keyword evidence="4 6" id="KW-0808">Transferase</keyword>
<dbReference type="Gene3D" id="3.30.950.10">
    <property type="entry name" value="Methyltransferase, Cobalt-precorrin-4 Transmethylase, Domain 2"/>
    <property type="match status" value="1"/>
</dbReference>
<dbReference type="NCBIfam" id="TIGR00096">
    <property type="entry name" value="16S rRNA (cytidine(1402)-2'-O)-methyltransferase"/>
    <property type="match status" value="1"/>
</dbReference>
<organism evidence="8 9">
    <name type="scientific">Oxobacter pfennigii</name>
    <dbReference type="NCBI Taxonomy" id="36849"/>
    <lineage>
        <taxon>Bacteria</taxon>
        <taxon>Bacillati</taxon>
        <taxon>Bacillota</taxon>
        <taxon>Clostridia</taxon>
        <taxon>Eubacteriales</taxon>
        <taxon>Clostridiaceae</taxon>
        <taxon>Oxobacter</taxon>
    </lineage>
</organism>
<keyword evidence="9" id="KW-1185">Reference proteome</keyword>
<evidence type="ECO:0000313" key="8">
    <source>
        <dbReference type="EMBL" id="KPU43067.1"/>
    </source>
</evidence>
<dbReference type="GO" id="GO:0005737">
    <property type="term" value="C:cytoplasm"/>
    <property type="evidence" value="ECO:0007669"/>
    <property type="project" value="UniProtKB-SubCell"/>
</dbReference>
<proteinExistence type="inferred from homology"/>
<dbReference type="CDD" id="cd11648">
    <property type="entry name" value="RsmI"/>
    <property type="match status" value="1"/>
</dbReference>
<dbReference type="SUPFAM" id="SSF53790">
    <property type="entry name" value="Tetrapyrrole methylase"/>
    <property type="match status" value="1"/>
</dbReference>
<dbReference type="PATRIC" id="fig|36849.3.peg.3512"/>
<dbReference type="Gene3D" id="3.40.1010.10">
    <property type="entry name" value="Cobalt-precorrin-4 Transmethylase, Domain 1"/>
    <property type="match status" value="1"/>
</dbReference>
<keyword evidence="1 6" id="KW-0963">Cytoplasm</keyword>
<keyword evidence="5 6" id="KW-0949">S-adenosyl-L-methionine</keyword>
<evidence type="ECO:0000256" key="4">
    <source>
        <dbReference type="ARBA" id="ARBA00022679"/>
    </source>
</evidence>
<dbReference type="PIRSF" id="PIRSF005917">
    <property type="entry name" value="MTase_YraL"/>
    <property type="match status" value="1"/>
</dbReference>
<evidence type="ECO:0000256" key="5">
    <source>
        <dbReference type="ARBA" id="ARBA00022691"/>
    </source>
</evidence>
<comment type="catalytic activity">
    <reaction evidence="6">
        <text>cytidine(1402) in 16S rRNA + S-adenosyl-L-methionine = 2'-O-methylcytidine(1402) in 16S rRNA + S-adenosyl-L-homocysteine + H(+)</text>
        <dbReference type="Rhea" id="RHEA:42924"/>
        <dbReference type="Rhea" id="RHEA-COMP:10285"/>
        <dbReference type="Rhea" id="RHEA-COMP:10286"/>
        <dbReference type="ChEBI" id="CHEBI:15378"/>
        <dbReference type="ChEBI" id="CHEBI:57856"/>
        <dbReference type="ChEBI" id="CHEBI:59789"/>
        <dbReference type="ChEBI" id="CHEBI:74495"/>
        <dbReference type="ChEBI" id="CHEBI:82748"/>
        <dbReference type="EC" id="2.1.1.198"/>
    </reaction>
</comment>
<dbReference type="InterPro" id="IPR000878">
    <property type="entry name" value="4pyrrol_Mease"/>
</dbReference>
<comment type="similarity">
    <text evidence="6">Belongs to the methyltransferase superfamily. RsmI family.</text>
</comment>
<dbReference type="FunFam" id="3.40.1010.10:FF:000007">
    <property type="entry name" value="Ribosomal RNA small subunit methyltransferase I"/>
    <property type="match status" value="1"/>
</dbReference>
<dbReference type="InterPro" id="IPR035996">
    <property type="entry name" value="4pyrrol_Methylase_sf"/>
</dbReference>
<name>A0A0P8WXJ4_9CLOT</name>
<comment type="function">
    <text evidence="6">Catalyzes the 2'-O-methylation of the ribose of cytidine 1402 (C1402) in 16S rRNA.</text>
</comment>
<keyword evidence="2 6" id="KW-0698">rRNA processing</keyword>
<dbReference type="FunFam" id="3.30.950.10:FF:000002">
    <property type="entry name" value="Ribosomal RNA small subunit methyltransferase I"/>
    <property type="match status" value="1"/>
</dbReference>
<dbReference type="HAMAP" id="MF_01877">
    <property type="entry name" value="16SrRNA_methyltr_I"/>
    <property type="match status" value="1"/>
</dbReference>
<dbReference type="RefSeq" id="WP_054876313.1">
    <property type="nucleotide sequence ID" value="NZ_LKET01000043.1"/>
</dbReference>
<dbReference type="GO" id="GO:0070677">
    <property type="term" value="F:rRNA (cytosine-2'-O-)-methyltransferase activity"/>
    <property type="evidence" value="ECO:0007669"/>
    <property type="project" value="UniProtKB-UniRule"/>
</dbReference>
<evidence type="ECO:0000256" key="3">
    <source>
        <dbReference type="ARBA" id="ARBA00022603"/>
    </source>
</evidence>
<dbReference type="EC" id="2.1.1.198" evidence="6"/>
<dbReference type="PANTHER" id="PTHR46111:SF1">
    <property type="entry name" value="RIBOSOMAL RNA SMALL SUBUNIT METHYLTRANSFERASE I"/>
    <property type="match status" value="1"/>
</dbReference>
<dbReference type="Pfam" id="PF00590">
    <property type="entry name" value="TP_methylase"/>
    <property type="match status" value="1"/>
</dbReference>
<dbReference type="EMBL" id="LKET01000043">
    <property type="protein sequence ID" value="KPU43067.1"/>
    <property type="molecule type" value="Genomic_DNA"/>
</dbReference>